<evidence type="ECO:0000313" key="2">
    <source>
        <dbReference type="EMBL" id="KZV26792.1"/>
    </source>
</evidence>
<reference evidence="2 3" key="1">
    <citation type="journal article" date="2015" name="Proc. Natl. Acad. Sci. U.S.A.">
        <title>The resurrection genome of Boea hygrometrica: A blueprint for survival of dehydration.</title>
        <authorList>
            <person name="Xiao L."/>
            <person name="Yang G."/>
            <person name="Zhang L."/>
            <person name="Yang X."/>
            <person name="Zhao S."/>
            <person name="Ji Z."/>
            <person name="Zhou Q."/>
            <person name="Hu M."/>
            <person name="Wang Y."/>
            <person name="Chen M."/>
            <person name="Xu Y."/>
            <person name="Jin H."/>
            <person name="Xiao X."/>
            <person name="Hu G."/>
            <person name="Bao F."/>
            <person name="Hu Y."/>
            <person name="Wan P."/>
            <person name="Li L."/>
            <person name="Deng X."/>
            <person name="Kuang T."/>
            <person name="Xiang C."/>
            <person name="Zhu J.K."/>
            <person name="Oliver M.J."/>
            <person name="He Y."/>
        </authorList>
    </citation>
    <scope>NUCLEOTIDE SEQUENCE [LARGE SCALE GENOMIC DNA]</scope>
    <source>
        <strain evidence="3">cv. XS01</strain>
    </source>
</reference>
<proteinExistence type="predicted"/>
<evidence type="ECO:0000256" key="1">
    <source>
        <dbReference type="SAM" id="MobiDB-lite"/>
    </source>
</evidence>
<protein>
    <submittedName>
        <fullName evidence="2">Uncharacterized protein</fullName>
    </submittedName>
</protein>
<organism evidence="2 3">
    <name type="scientific">Dorcoceras hygrometricum</name>
    <dbReference type="NCBI Taxonomy" id="472368"/>
    <lineage>
        <taxon>Eukaryota</taxon>
        <taxon>Viridiplantae</taxon>
        <taxon>Streptophyta</taxon>
        <taxon>Embryophyta</taxon>
        <taxon>Tracheophyta</taxon>
        <taxon>Spermatophyta</taxon>
        <taxon>Magnoliopsida</taxon>
        <taxon>eudicotyledons</taxon>
        <taxon>Gunneridae</taxon>
        <taxon>Pentapetalae</taxon>
        <taxon>asterids</taxon>
        <taxon>lamiids</taxon>
        <taxon>Lamiales</taxon>
        <taxon>Gesneriaceae</taxon>
        <taxon>Didymocarpoideae</taxon>
        <taxon>Trichosporeae</taxon>
        <taxon>Loxocarpinae</taxon>
        <taxon>Dorcoceras</taxon>
    </lineage>
</organism>
<keyword evidence="3" id="KW-1185">Reference proteome</keyword>
<accession>A0A2Z7B5J1</accession>
<dbReference type="Proteomes" id="UP000250235">
    <property type="component" value="Unassembled WGS sequence"/>
</dbReference>
<evidence type="ECO:0000313" key="3">
    <source>
        <dbReference type="Proteomes" id="UP000250235"/>
    </source>
</evidence>
<sequence>MEATKERRDQTQKKHEEHNTKFDSMGELAREIIRESIISKDADGKIGSHRGGGNVVKEPDDVLAYSRTVHQTDSSLE</sequence>
<dbReference type="OrthoDB" id="687180at2759"/>
<feature type="region of interest" description="Disordered" evidence="1">
    <location>
        <begin position="1"/>
        <end position="27"/>
    </location>
</feature>
<dbReference type="EMBL" id="KV011136">
    <property type="protein sequence ID" value="KZV26792.1"/>
    <property type="molecule type" value="Genomic_DNA"/>
</dbReference>
<feature type="compositionally biased region" description="Basic and acidic residues" evidence="1">
    <location>
        <begin position="1"/>
        <end position="21"/>
    </location>
</feature>
<dbReference type="AlphaFoldDB" id="A0A2Z7B5J1"/>
<gene>
    <name evidence="2" type="ORF">F511_06639</name>
</gene>
<name>A0A2Z7B5J1_9LAMI</name>